<dbReference type="GeneID" id="85326515"/>
<sequence length="58" mass="6402">MTHTAVQPTAECSQPCNTSDYYNTPPPPIISLYRRIFNASDSIKGTWHPIPPSSILVS</sequence>
<evidence type="ECO:0000313" key="3">
    <source>
        <dbReference type="Proteomes" id="UP001172101"/>
    </source>
</evidence>
<evidence type="ECO:0000313" key="2">
    <source>
        <dbReference type="EMBL" id="KAK0701997.1"/>
    </source>
</evidence>
<comment type="caution">
    <text evidence="2">The sequence shown here is derived from an EMBL/GenBank/DDBJ whole genome shotgun (WGS) entry which is preliminary data.</text>
</comment>
<dbReference type="Proteomes" id="UP001172101">
    <property type="component" value="Unassembled WGS sequence"/>
</dbReference>
<dbReference type="RefSeq" id="XP_060289661.1">
    <property type="nucleotide sequence ID" value="XM_060443245.1"/>
</dbReference>
<name>A0AA39ZR13_9PEZI</name>
<gene>
    <name evidence="2" type="ORF">B0T26DRAFT_735523</name>
</gene>
<dbReference type="EMBL" id="JAUIRO010000009">
    <property type="protein sequence ID" value="KAK0701997.1"/>
    <property type="molecule type" value="Genomic_DNA"/>
</dbReference>
<keyword evidence="3" id="KW-1185">Reference proteome</keyword>
<organism evidence="2 3">
    <name type="scientific">Lasiosphaeria miniovina</name>
    <dbReference type="NCBI Taxonomy" id="1954250"/>
    <lineage>
        <taxon>Eukaryota</taxon>
        <taxon>Fungi</taxon>
        <taxon>Dikarya</taxon>
        <taxon>Ascomycota</taxon>
        <taxon>Pezizomycotina</taxon>
        <taxon>Sordariomycetes</taxon>
        <taxon>Sordariomycetidae</taxon>
        <taxon>Sordariales</taxon>
        <taxon>Lasiosphaeriaceae</taxon>
        <taxon>Lasiosphaeria</taxon>
    </lineage>
</organism>
<reference evidence="2" key="1">
    <citation type="submission" date="2023-06" db="EMBL/GenBank/DDBJ databases">
        <title>Genome-scale phylogeny and comparative genomics of the fungal order Sordariales.</title>
        <authorList>
            <consortium name="Lawrence Berkeley National Laboratory"/>
            <person name="Hensen N."/>
            <person name="Bonometti L."/>
            <person name="Westerberg I."/>
            <person name="Brannstrom I.O."/>
            <person name="Guillou S."/>
            <person name="Cros-Aarteil S."/>
            <person name="Calhoun S."/>
            <person name="Haridas S."/>
            <person name="Kuo A."/>
            <person name="Mondo S."/>
            <person name="Pangilinan J."/>
            <person name="Riley R."/>
            <person name="LaButti K."/>
            <person name="Andreopoulos B."/>
            <person name="Lipzen A."/>
            <person name="Chen C."/>
            <person name="Yanf M."/>
            <person name="Daum C."/>
            <person name="Ng V."/>
            <person name="Clum A."/>
            <person name="Steindorff A."/>
            <person name="Ohm R."/>
            <person name="Martin F."/>
            <person name="Silar P."/>
            <person name="Natvig D."/>
            <person name="Lalanne C."/>
            <person name="Gautier V."/>
            <person name="Ament-velasquez S.L."/>
            <person name="Kruys A."/>
            <person name="Hutchinson M.I."/>
            <person name="Powell A.J."/>
            <person name="Barry K."/>
            <person name="Miller A.N."/>
            <person name="Grigoriev I.V."/>
            <person name="Debuchy R."/>
            <person name="Gladieux P."/>
            <person name="Thoren M.H."/>
            <person name="Johannesson H."/>
        </authorList>
    </citation>
    <scope>NUCLEOTIDE SEQUENCE</scope>
    <source>
        <strain evidence="2">SMH2392-1A</strain>
    </source>
</reference>
<feature type="region of interest" description="Disordered" evidence="1">
    <location>
        <begin position="1"/>
        <end position="20"/>
    </location>
</feature>
<dbReference type="AlphaFoldDB" id="A0AA39ZR13"/>
<accession>A0AA39ZR13</accession>
<evidence type="ECO:0000256" key="1">
    <source>
        <dbReference type="SAM" id="MobiDB-lite"/>
    </source>
</evidence>
<proteinExistence type="predicted"/>
<protein>
    <submittedName>
        <fullName evidence="2">Uncharacterized protein</fullName>
    </submittedName>
</protein>